<keyword evidence="2" id="KW-1185">Reference proteome</keyword>
<dbReference type="EMBL" id="LWGR01000021">
    <property type="protein sequence ID" value="KZM68123.1"/>
    <property type="molecule type" value="Genomic_DNA"/>
</dbReference>
<name>A0A164H1H6_9NOCA</name>
<accession>A0A164H1H6</accession>
<organism evidence="1 2">
    <name type="scientific">Nocardia terpenica</name>
    <dbReference type="NCBI Taxonomy" id="455432"/>
    <lineage>
        <taxon>Bacteria</taxon>
        <taxon>Bacillati</taxon>
        <taxon>Actinomycetota</taxon>
        <taxon>Actinomycetes</taxon>
        <taxon>Mycobacteriales</taxon>
        <taxon>Nocardiaceae</taxon>
        <taxon>Nocardia</taxon>
    </lineage>
</organism>
<dbReference type="STRING" id="455432.AWN90_09280"/>
<dbReference type="AlphaFoldDB" id="A0A164H1H6"/>
<evidence type="ECO:0000313" key="2">
    <source>
        <dbReference type="Proteomes" id="UP000076512"/>
    </source>
</evidence>
<reference evidence="1 2" key="1">
    <citation type="submission" date="2016-04" db="EMBL/GenBank/DDBJ databases">
        <authorList>
            <person name="Evans L.H."/>
            <person name="Alamgir A."/>
            <person name="Owens N."/>
            <person name="Weber N.D."/>
            <person name="Virtaneva K."/>
            <person name="Barbian K."/>
            <person name="Babar A."/>
            <person name="Rosenke K."/>
        </authorList>
    </citation>
    <scope>NUCLEOTIDE SEQUENCE [LARGE SCALE GENOMIC DNA]</scope>
    <source>
        <strain evidence="1 2">IFM 0406</strain>
    </source>
</reference>
<proteinExistence type="predicted"/>
<dbReference type="Proteomes" id="UP000076512">
    <property type="component" value="Unassembled WGS sequence"/>
</dbReference>
<evidence type="ECO:0000313" key="1">
    <source>
        <dbReference type="EMBL" id="KZM68123.1"/>
    </source>
</evidence>
<comment type="caution">
    <text evidence="1">The sequence shown here is derived from an EMBL/GenBank/DDBJ whole genome shotgun (WGS) entry which is preliminary data.</text>
</comment>
<gene>
    <name evidence="1" type="ORF">AWN90_09280</name>
</gene>
<protein>
    <submittedName>
        <fullName evidence="1">Uncharacterized protein</fullName>
    </submittedName>
</protein>
<sequence length="298" mass="32766">MAPTAATITVTGVDGSQWMVSGPHSGREGVQLGSSPAGLYDAPVTTIWTQSAFQIGSSFAGYRINKRDLIFSVNVFEMPGRPWELVDSMWRKAWAYDRDSILTITTQYGARSLRLRLAQQPEFKPVHDPHLKMWGQVVMTCTAGNPWWVEADATATWTTNIDTSGGQIGSGTVRISNPTDQPMWLKWVCSAPGKWTLPDFSFGDNSQGRAVADAHRVITLPLTIAGQDLTVDTDPLEEMIVSADGTPLWAWMNGVTFLYPVPPWTAPTQLPVSVTYALPGASVMVVQNRNWSRPWGLQ</sequence>